<name>A0A7R8Z3D8_HERIL</name>
<gene>
    <name evidence="13" type="ORF">HERILL_LOCUS16076</name>
</gene>
<feature type="domain" description="Proteasome activator Blm10 middle HEAT repeats region" evidence="11">
    <location>
        <begin position="324"/>
        <end position="797"/>
    </location>
</feature>
<comment type="similarity">
    <text evidence="3">Belongs to the BLM10 family.</text>
</comment>
<dbReference type="InterPro" id="IPR055455">
    <property type="entry name" value="HEAT_PSME4"/>
</dbReference>
<dbReference type="GO" id="GO:0006281">
    <property type="term" value="P:DNA repair"/>
    <property type="evidence" value="ECO:0007669"/>
    <property type="project" value="UniProtKB-KW"/>
</dbReference>
<evidence type="ECO:0000256" key="2">
    <source>
        <dbReference type="ARBA" id="ARBA00004496"/>
    </source>
</evidence>
<dbReference type="GO" id="GO:0005829">
    <property type="term" value="C:cytosol"/>
    <property type="evidence" value="ECO:0007669"/>
    <property type="project" value="TreeGrafter"/>
</dbReference>
<feature type="region of interest" description="Disordered" evidence="9">
    <location>
        <begin position="1"/>
        <end position="27"/>
    </location>
</feature>
<keyword evidence="4" id="KW-0963">Cytoplasm</keyword>
<accession>A0A7R8Z3D8</accession>
<feature type="domain" description="Proteasome activator complex subunit 4-like HEAT repeat-like" evidence="12">
    <location>
        <begin position="1167"/>
        <end position="1450"/>
    </location>
</feature>
<keyword evidence="5" id="KW-0677">Repeat</keyword>
<dbReference type="InParanoid" id="A0A7R8Z3D8"/>
<keyword evidence="6" id="KW-0227">DNA damage</keyword>
<dbReference type="GO" id="GO:0016504">
    <property type="term" value="F:peptidase activator activity"/>
    <property type="evidence" value="ECO:0007669"/>
    <property type="project" value="InterPro"/>
</dbReference>
<dbReference type="Pfam" id="PF23096">
    <property type="entry name" value="HEAT_PSME4"/>
    <property type="match status" value="1"/>
</dbReference>
<evidence type="ECO:0000259" key="12">
    <source>
        <dbReference type="Pfam" id="PF23096"/>
    </source>
</evidence>
<dbReference type="Proteomes" id="UP000594454">
    <property type="component" value="Chromosome 6"/>
</dbReference>
<evidence type="ECO:0000259" key="10">
    <source>
        <dbReference type="Pfam" id="PF11919"/>
    </source>
</evidence>
<feature type="compositionally biased region" description="Basic and acidic residues" evidence="9">
    <location>
        <begin position="17"/>
        <end position="27"/>
    </location>
</feature>
<keyword evidence="7" id="KW-0234">DNA repair</keyword>
<organism evidence="13 14">
    <name type="scientific">Hermetia illucens</name>
    <name type="common">Black soldier fly</name>
    <dbReference type="NCBI Taxonomy" id="343691"/>
    <lineage>
        <taxon>Eukaryota</taxon>
        <taxon>Metazoa</taxon>
        <taxon>Ecdysozoa</taxon>
        <taxon>Arthropoda</taxon>
        <taxon>Hexapoda</taxon>
        <taxon>Insecta</taxon>
        <taxon>Pterygota</taxon>
        <taxon>Neoptera</taxon>
        <taxon>Endopterygota</taxon>
        <taxon>Diptera</taxon>
        <taxon>Brachycera</taxon>
        <taxon>Stratiomyomorpha</taxon>
        <taxon>Stratiomyidae</taxon>
        <taxon>Hermetiinae</taxon>
        <taxon>Hermetia</taxon>
    </lineage>
</organism>
<feature type="domain" description="Proteasome activator complex subunit 4 C-terminal" evidence="10">
    <location>
        <begin position="1754"/>
        <end position="1838"/>
    </location>
</feature>
<dbReference type="InterPro" id="IPR032430">
    <property type="entry name" value="Blm10_mid"/>
</dbReference>
<sequence length="1839" mass="213007">MSDFEDDVEDAAGADTGSRRDQDRYEKLGFRPQKELPWNRYLPYADKVDAESQRLLARIKADLAKALAMRDISPGVGYCANRLQIYIKLYGLKFSKEDHIYFIKVFVELISLPFLEPAKVNKFCVLLSQLFRKPYYLSPDDLQIEWRPLYELFIIYLHRTSSKGNFYQFFASLQSSLKSVIQSCSVHFPKSATQEILDEVLPKLQPLDTGKPCQVFEICHYFLNMYQGYELWFDDFMNLWNTYHNPPWSEDMMNIMGNLAFENIGKIDWEPYLPVMFARILRWIDLPVSYKHLKVSRNQNMNAVSVAKWIVAVIGPKTSGQKYLTNFIGTIESYLHPANLGKWIKVLGQLLVGLPEYFSKRLEFERFRKCDWMDPVPDQYKLTEECITAFVESLKPAAFQTMYSRVDGSDVYKIFKYLSNLRPELIIPGVIERVYANLEAVTEPHRLTASLQCLVGISRALICGQNGYTAGRTHVIPVLYAVLPGIDPNDLRKALLTMNFYGAFVFQIPLIDCSKASQYHELTEEESLICEQTADLEDFVMQFFDQLFIMIKFSTQESIRMEQSNTDSNKSKYDMIVENSISSGLQVILGQSSESILISAAKKINDFVQSNLLEPHVAAPLLGTLVTSVGVVAGPHIFKTLVPYLTDRLNTYIKEHEDVAEIEKQSDDFLYYFTIFYYLFKSDPREAVKYLDDCLLPIIDATSKFKCKLTAKIVNNLILNTLYKLSAFQIFDIKSIDYSIPLSEQLPVRHWGKRMGYKDKLDWFVPGEKERAASEKIIHRYLPEILETFEKYIRDEITLDREEILKKCNIVLSLLSFSYFLPNWDGTQLTVSDTIVDEKPLEIMLGFENLEIKMPDGGNIRLAVIDTIGRLQEKILATSDDDIQSLKAIISIWERVHMRKAYINSFDSEIKSYRHLKQFQEFRLVKHKRNMKGVVAKRVMIQQTCRDEMSPPPFTDTHRRIFKYLIKLATSHYSAVRTLAQIKLFHIMVPYTFSHREILDEIVHYLKLDSNENHEAFKGGLYMLLSGRTKLVVRHDWLCVEKLWLNLLKSTPSEKPSIVHLLDAIIYSISEEFITLTIDLDISDKIVDYGLKLAKLNGVTITDEDIERGKQLASRRNTENIDRYNRIIETIINIAQNNSLHWRYHLMASTMVHILVHPKQKFPLCVAKYFVPNLVHDSIKERKTTMRIVNSMLAQQKRKHVKMKVDPFEIAGVPKPEGKLQFGNRPDNQWLQYNKDTLPKCQADWDQPRYLHKAEGFFGWSSDFWVYAPSDQQPKLDRTRDEMNEIEKVFYDFFSNKDLVDKFISLWSLEEQKGGEKFKQSRFSLMKHLFRSFGDMFYSNFHPHLERLIKENKLESNHRCAAEFLSGIMRGMKHWPYDKTEAMFAKITPLIRLALDNITVETDDFWGTCFATASEHIDPRRQYWLHEVLMEDPLRESTSFVDCCRIFCLQGPFNQHVWRMDSYAHRLLEYLKPFLNHPFQNVRIRLGSILINIFEADLQFKGGNTPKCPRVSDMIKEVVKKIEPLYYDMPSTICMVEGATERSDVTTQEQKKYEEAVRLYKTISQWIIGVISRNTNGNEIPYFDLLPFACRLESCEQDSELADTSTTLLAMIAQALTLPDRMEYALNKINDISKSSSWGARLAVIDALQVVVFHNMAIILSKPEWIEYVQDIVLRLLEDTSLEVREKAAQVLGGLLHCSFLPATDKLLERFKTKCKTKVVRTTLSRRSLACGPSEPVRNGRSGLDSVEADAIRVRHTGVLGLCAFISAYPYDVPDFVPDVFEYLGAHLNDPQPIPSTIRKTVGDFKRTHHDNWAMHQLKFTEDQLAVLSDLTIPPSYYS</sequence>
<evidence type="ECO:0000256" key="7">
    <source>
        <dbReference type="ARBA" id="ARBA00023204"/>
    </source>
</evidence>
<dbReference type="PANTHER" id="PTHR32170">
    <property type="entry name" value="PROTEASOME ACTIVATOR COMPLEX SUBUNIT 4"/>
    <property type="match status" value="1"/>
</dbReference>
<reference evidence="13 14" key="1">
    <citation type="submission" date="2020-11" db="EMBL/GenBank/DDBJ databases">
        <authorList>
            <person name="Wallbank WR R."/>
            <person name="Pardo Diaz C."/>
            <person name="Kozak K."/>
            <person name="Martin S."/>
            <person name="Jiggins C."/>
            <person name="Moest M."/>
            <person name="Warren A I."/>
            <person name="Generalovic N T."/>
            <person name="Byers J.R.P. K."/>
            <person name="Montejo-Kovacevich G."/>
            <person name="Yen C E."/>
        </authorList>
    </citation>
    <scope>NUCLEOTIDE SEQUENCE [LARGE SCALE GENOMIC DNA]</scope>
</reference>
<feature type="compositionally biased region" description="Acidic residues" evidence="9">
    <location>
        <begin position="1"/>
        <end position="12"/>
    </location>
</feature>
<dbReference type="PANTHER" id="PTHR32170:SF3">
    <property type="entry name" value="PROTEASOME ACTIVATOR COMPLEX SUBUNIT 4"/>
    <property type="match status" value="1"/>
</dbReference>
<comment type="subcellular location">
    <subcellularLocation>
        <location evidence="2">Cytoplasm</location>
    </subcellularLocation>
    <subcellularLocation>
        <location evidence="1">Nucleus speckle</location>
    </subcellularLocation>
</comment>
<evidence type="ECO:0000313" key="13">
    <source>
        <dbReference type="EMBL" id="CAD7093813.1"/>
    </source>
</evidence>
<dbReference type="InterPro" id="IPR016024">
    <property type="entry name" value="ARM-type_fold"/>
</dbReference>
<evidence type="ECO:0000256" key="8">
    <source>
        <dbReference type="ARBA" id="ARBA00023242"/>
    </source>
</evidence>
<evidence type="ECO:0000256" key="5">
    <source>
        <dbReference type="ARBA" id="ARBA00022737"/>
    </source>
</evidence>
<dbReference type="Gene3D" id="1.25.10.10">
    <property type="entry name" value="Leucine-rich Repeat Variant"/>
    <property type="match status" value="1"/>
</dbReference>
<keyword evidence="14" id="KW-1185">Reference proteome</keyword>
<evidence type="ECO:0000256" key="9">
    <source>
        <dbReference type="SAM" id="MobiDB-lite"/>
    </source>
</evidence>
<dbReference type="Pfam" id="PF16507">
    <property type="entry name" value="HEAT_PSME4_mid"/>
    <property type="match status" value="1"/>
</dbReference>
<evidence type="ECO:0000259" key="11">
    <source>
        <dbReference type="Pfam" id="PF16507"/>
    </source>
</evidence>
<evidence type="ECO:0000256" key="3">
    <source>
        <dbReference type="ARBA" id="ARBA00005739"/>
    </source>
</evidence>
<proteinExistence type="inferred from homology"/>
<dbReference type="InterPro" id="IPR021843">
    <property type="entry name" value="PSME4_C"/>
</dbReference>
<dbReference type="EMBL" id="LR899014">
    <property type="protein sequence ID" value="CAD7093813.1"/>
    <property type="molecule type" value="Genomic_DNA"/>
</dbReference>
<evidence type="ECO:0000313" key="14">
    <source>
        <dbReference type="Proteomes" id="UP000594454"/>
    </source>
</evidence>
<evidence type="ECO:0000256" key="4">
    <source>
        <dbReference type="ARBA" id="ARBA00022490"/>
    </source>
</evidence>
<dbReference type="OrthoDB" id="17907at2759"/>
<dbReference type="InterPro" id="IPR011989">
    <property type="entry name" value="ARM-like"/>
</dbReference>
<dbReference type="Pfam" id="PF11919">
    <property type="entry name" value="PSME4_C"/>
    <property type="match status" value="1"/>
</dbReference>
<keyword evidence="8" id="KW-0539">Nucleus</keyword>
<evidence type="ECO:0000256" key="1">
    <source>
        <dbReference type="ARBA" id="ARBA00004324"/>
    </source>
</evidence>
<dbReference type="GO" id="GO:0016607">
    <property type="term" value="C:nuclear speck"/>
    <property type="evidence" value="ECO:0007669"/>
    <property type="project" value="UniProtKB-SubCell"/>
</dbReference>
<dbReference type="InterPro" id="IPR035309">
    <property type="entry name" value="PSME4"/>
</dbReference>
<evidence type="ECO:0000256" key="6">
    <source>
        <dbReference type="ARBA" id="ARBA00022763"/>
    </source>
</evidence>
<evidence type="ECO:0008006" key="15">
    <source>
        <dbReference type="Google" id="ProtNLM"/>
    </source>
</evidence>
<dbReference type="GO" id="GO:0070628">
    <property type="term" value="F:proteasome binding"/>
    <property type="evidence" value="ECO:0007669"/>
    <property type="project" value="InterPro"/>
</dbReference>
<dbReference type="SUPFAM" id="SSF48371">
    <property type="entry name" value="ARM repeat"/>
    <property type="match status" value="2"/>
</dbReference>
<dbReference type="GO" id="GO:0010499">
    <property type="term" value="P:proteasomal ubiquitin-independent protein catabolic process"/>
    <property type="evidence" value="ECO:0007669"/>
    <property type="project" value="TreeGrafter"/>
</dbReference>
<protein>
    <recommendedName>
        <fullName evidence="15">Proteasome activator complex subunit 4</fullName>
    </recommendedName>
</protein>